<keyword evidence="5" id="KW-0378">Hydrolase</keyword>
<dbReference type="PANTHER" id="PTHR43003:SF12">
    <property type="entry name" value="DNA-3-METHYLADENINE GLYCOSYLASE"/>
    <property type="match status" value="1"/>
</dbReference>
<name>A0A8J3AM51_9BACI</name>
<gene>
    <name evidence="8" type="primary">alkA</name>
    <name evidence="8" type="ORF">GCM10007380_27210</name>
</gene>
<keyword evidence="6" id="KW-0234">DNA repair</keyword>
<dbReference type="GO" id="GO:0008725">
    <property type="term" value="F:DNA-3-methyladenine glycosylase activity"/>
    <property type="evidence" value="ECO:0007669"/>
    <property type="project" value="TreeGrafter"/>
</dbReference>
<sequence length="313" mass="36670">MNTENKRAKNNIFFDERENIVIIKPPEDFSFNECLIFLGRSNNEVLHSVIDHSFIKLMKINNEMVLIKVYEENGNLLIEFQNQPSNEEIKIQASNYIWDLFDLDQDLTRFYELAKQDDLLDSLIEKYYGLRLIGIPDLFEALCWAIMGQQINLTFAYTLKRRFTEKYGEQFKWNDQVYFLFPNPDVIAKLEISDLTSLQFTQRKAEYVIGIAKLMSEGKLSKAILMDCGDYQQKCKQLISIRGIGNWTADYVLMKCLKERSAFPIADVGIHNALKIQLGLNKKPSIEEIKELAKNWVGWEAYVTFYLWRSLYS</sequence>
<dbReference type="Pfam" id="PF00730">
    <property type="entry name" value="HhH-GPD"/>
    <property type="match status" value="1"/>
</dbReference>
<dbReference type="InterPro" id="IPR037046">
    <property type="entry name" value="AlkA_N_sf"/>
</dbReference>
<dbReference type="SUPFAM" id="SSF55945">
    <property type="entry name" value="TATA-box binding protein-like"/>
    <property type="match status" value="1"/>
</dbReference>
<comment type="catalytic activity">
    <reaction evidence="1">
        <text>Hydrolysis of alkylated DNA, releasing 3-methyladenine, 3-methylguanine, 7-methylguanine and 7-methyladenine.</text>
        <dbReference type="EC" id="3.2.2.21"/>
    </reaction>
</comment>
<dbReference type="FunFam" id="1.10.340.30:FF:000004">
    <property type="entry name" value="DNA-3-methyladenine glycosylase II"/>
    <property type="match status" value="1"/>
</dbReference>
<feature type="domain" description="HhH-GPD" evidence="7">
    <location>
        <begin position="147"/>
        <end position="312"/>
    </location>
</feature>
<evidence type="ECO:0000256" key="2">
    <source>
        <dbReference type="ARBA" id="ARBA00010817"/>
    </source>
</evidence>
<reference evidence="9" key="1">
    <citation type="journal article" date="2019" name="Int. J. Syst. Evol. Microbiol.">
        <title>The Global Catalogue of Microorganisms (GCM) 10K type strain sequencing project: providing services to taxonomists for standard genome sequencing and annotation.</title>
        <authorList>
            <consortium name="The Broad Institute Genomics Platform"/>
            <consortium name="The Broad Institute Genome Sequencing Center for Infectious Disease"/>
            <person name="Wu L."/>
            <person name="Ma J."/>
        </authorList>
    </citation>
    <scope>NUCLEOTIDE SEQUENCE [LARGE SCALE GENOMIC DNA]</scope>
    <source>
        <strain evidence="9">CGMCC 1.14993</strain>
    </source>
</reference>
<dbReference type="Gene3D" id="1.10.1670.10">
    <property type="entry name" value="Helix-hairpin-Helix base-excision DNA repair enzymes (C-terminal)"/>
    <property type="match status" value="1"/>
</dbReference>
<dbReference type="Pfam" id="PF07934">
    <property type="entry name" value="OGG_N"/>
    <property type="match status" value="1"/>
</dbReference>
<evidence type="ECO:0000256" key="4">
    <source>
        <dbReference type="ARBA" id="ARBA00022763"/>
    </source>
</evidence>
<dbReference type="EMBL" id="BMHB01000001">
    <property type="protein sequence ID" value="GGI15285.1"/>
    <property type="molecule type" value="Genomic_DNA"/>
</dbReference>
<organism evidence="8 9">
    <name type="scientific">Gottfriedia solisilvae</name>
    <dbReference type="NCBI Taxonomy" id="1516104"/>
    <lineage>
        <taxon>Bacteria</taxon>
        <taxon>Bacillati</taxon>
        <taxon>Bacillota</taxon>
        <taxon>Bacilli</taxon>
        <taxon>Bacillales</taxon>
        <taxon>Bacillaceae</taxon>
        <taxon>Gottfriedia</taxon>
    </lineage>
</organism>
<dbReference type="CDD" id="cd00056">
    <property type="entry name" value="ENDO3c"/>
    <property type="match status" value="1"/>
</dbReference>
<comment type="caution">
    <text evidence="8">The sequence shown here is derived from an EMBL/GenBank/DDBJ whole genome shotgun (WGS) entry which is preliminary data.</text>
</comment>
<dbReference type="GO" id="GO:0032131">
    <property type="term" value="F:alkylated DNA binding"/>
    <property type="evidence" value="ECO:0007669"/>
    <property type="project" value="TreeGrafter"/>
</dbReference>
<dbReference type="SMART" id="SM00478">
    <property type="entry name" value="ENDO3c"/>
    <property type="match status" value="1"/>
</dbReference>
<keyword evidence="9" id="KW-1185">Reference proteome</keyword>
<proteinExistence type="inferred from homology"/>
<dbReference type="GO" id="GO:0005737">
    <property type="term" value="C:cytoplasm"/>
    <property type="evidence" value="ECO:0007669"/>
    <property type="project" value="TreeGrafter"/>
</dbReference>
<dbReference type="InterPro" id="IPR003265">
    <property type="entry name" value="HhH-GPD_domain"/>
</dbReference>
<dbReference type="GO" id="GO:0006285">
    <property type="term" value="P:base-excision repair, AP site formation"/>
    <property type="evidence" value="ECO:0007669"/>
    <property type="project" value="TreeGrafter"/>
</dbReference>
<dbReference type="GO" id="GO:0006289">
    <property type="term" value="P:nucleotide-excision repair"/>
    <property type="evidence" value="ECO:0007669"/>
    <property type="project" value="InterPro"/>
</dbReference>
<dbReference type="AlphaFoldDB" id="A0A8J3AM51"/>
<evidence type="ECO:0000313" key="8">
    <source>
        <dbReference type="EMBL" id="GGI15285.1"/>
    </source>
</evidence>
<dbReference type="SUPFAM" id="SSF48150">
    <property type="entry name" value="DNA-glycosylase"/>
    <property type="match status" value="1"/>
</dbReference>
<evidence type="ECO:0000256" key="5">
    <source>
        <dbReference type="ARBA" id="ARBA00022801"/>
    </source>
</evidence>
<dbReference type="GO" id="GO:0043916">
    <property type="term" value="F:DNA-7-methylguanine glycosylase activity"/>
    <property type="evidence" value="ECO:0007669"/>
    <property type="project" value="TreeGrafter"/>
</dbReference>
<comment type="similarity">
    <text evidence="2">Belongs to the alkylbase DNA glycosidase AlkA family.</text>
</comment>
<dbReference type="RefSeq" id="WP_088000403.1">
    <property type="nucleotide sequence ID" value="NZ_BMHB01000001.1"/>
</dbReference>
<dbReference type="GO" id="GO:0032993">
    <property type="term" value="C:protein-DNA complex"/>
    <property type="evidence" value="ECO:0007669"/>
    <property type="project" value="TreeGrafter"/>
</dbReference>
<dbReference type="Gene3D" id="3.30.310.20">
    <property type="entry name" value="DNA-3-methyladenine glycosylase AlkA, N-terminal domain"/>
    <property type="match status" value="1"/>
</dbReference>
<evidence type="ECO:0000256" key="1">
    <source>
        <dbReference type="ARBA" id="ARBA00000086"/>
    </source>
</evidence>
<evidence type="ECO:0000313" key="9">
    <source>
        <dbReference type="Proteomes" id="UP000626244"/>
    </source>
</evidence>
<evidence type="ECO:0000256" key="6">
    <source>
        <dbReference type="ARBA" id="ARBA00023204"/>
    </source>
</evidence>
<accession>A0A8J3AM51</accession>
<evidence type="ECO:0000259" key="7">
    <source>
        <dbReference type="SMART" id="SM00478"/>
    </source>
</evidence>
<dbReference type="InterPro" id="IPR012904">
    <property type="entry name" value="OGG_N"/>
</dbReference>
<dbReference type="EC" id="3.2.2.21" evidence="3"/>
<dbReference type="InterPro" id="IPR023170">
    <property type="entry name" value="HhH_base_excis_C"/>
</dbReference>
<dbReference type="InterPro" id="IPR011257">
    <property type="entry name" value="DNA_glycosylase"/>
</dbReference>
<protein>
    <recommendedName>
        <fullName evidence="3">DNA-3-methyladenine glycosylase II</fullName>
        <ecNumber evidence="3">3.2.2.21</ecNumber>
    </recommendedName>
</protein>
<dbReference type="OrthoDB" id="9785929at2"/>
<keyword evidence="4" id="KW-0227">DNA damage</keyword>
<dbReference type="Proteomes" id="UP000626244">
    <property type="component" value="Unassembled WGS sequence"/>
</dbReference>
<dbReference type="GO" id="GO:0006307">
    <property type="term" value="P:DNA alkylation repair"/>
    <property type="evidence" value="ECO:0007669"/>
    <property type="project" value="TreeGrafter"/>
</dbReference>
<evidence type="ECO:0000256" key="3">
    <source>
        <dbReference type="ARBA" id="ARBA00012000"/>
    </source>
</evidence>
<dbReference type="Gene3D" id="1.10.340.30">
    <property type="entry name" value="Hypothetical protein, domain 2"/>
    <property type="match status" value="1"/>
</dbReference>
<dbReference type="GO" id="GO:0008534">
    <property type="term" value="F:oxidized purine nucleobase lesion DNA N-glycosylase activity"/>
    <property type="evidence" value="ECO:0007669"/>
    <property type="project" value="InterPro"/>
</dbReference>
<dbReference type="InterPro" id="IPR051912">
    <property type="entry name" value="Alkylbase_DNA_Glycosylase/TA"/>
</dbReference>
<dbReference type="PANTHER" id="PTHR43003">
    <property type="entry name" value="DNA-3-METHYLADENINE GLYCOSYLASE"/>
    <property type="match status" value="1"/>
</dbReference>